<dbReference type="GO" id="GO:0009307">
    <property type="term" value="P:DNA restriction-modification system"/>
    <property type="evidence" value="ECO:0007669"/>
    <property type="project" value="InterPro"/>
</dbReference>
<sequence>MGETKVIQGEPNFEVKREPAFPSTRFQGSKAKLVDWIWDNVRGLNFDTAVDAFGGTGAVAYLFKRKGKAVTYNDSLKFNYFIGLALIENDCETLSDADIEWILNRHPKIDYPSTIQELFHDIYYTDEENAWLDLVIMNIRHISNPYKQALAYFALFQACIIKRPFNLFHRKNLYIRFKDVKRSFGNKASWDRPFDQWFRHFVAEANAAVFDNGRKNKALNLDPLDIPDAFNLVYIDTPYISSKGVGVDYFDFYHFLEGITIY</sequence>
<evidence type="ECO:0000256" key="2">
    <source>
        <dbReference type="ARBA" id="ARBA00022679"/>
    </source>
</evidence>
<dbReference type="AlphaFoldDB" id="X1LIV7"/>
<keyword evidence="2" id="KW-0808">Transferase</keyword>
<dbReference type="InterPro" id="IPR029063">
    <property type="entry name" value="SAM-dependent_MTases_sf"/>
</dbReference>
<name>X1LIV7_9ZZZZ</name>
<comment type="caution">
    <text evidence="4">The sequence shown here is derived from an EMBL/GenBank/DDBJ whole genome shotgun (WGS) entry which is preliminary data.</text>
</comment>
<protein>
    <recommendedName>
        <fullName evidence="5">DNA methyltransferase</fullName>
    </recommendedName>
</protein>
<gene>
    <name evidence="4" type="ORF">S06H3_34835</name>
</gene>
<evidence type="ECO:0000256" key="3">
    <source>
        <dbReference type="ARBA" id="ARBA00022691"/>
    </source>
</evidence>
<dbReference type="GO" id="GO:0032259">
    <property type="term" value="P:methylation"/>
    <property type="evidence" value="ECO:0007669"/>
    <property type="project" value="UniProtKB-KW"/>
</dbReference>
<evidence type="ECO:0000256" key="1">
    <source>
        <dbReference type="ARBA" id="ARBA00022603"/>
    </source>
</evidence>
<dbReference type="GO" id="GO:0009007">
    <property type="term" value="F:site-specific DNA-methyltransferase (adenine-specific) activity"/>
    <property type="evidence" value="ECO:0007669"/>
    <property type="project" value="UniProtKB-EC"/>
</dbReference>
<dbReference type="Pfam" id="PF02086">
    <property type="entry name" value="MethyltransfD12"/>
    <property type="match status" value="1"/>
</dbReference>
<accession>X1LIV7</accession>
<dbReference type="PRINTS" id="PR00505">
    <property type="entry name" value="D12N6MTFRASE"/>
</dbReference>
<proteinExistence type="predicted"/>
<feature type="non-terminal residue" evidence="4">
    <location>
        <position position="262"/>
    </location>
</feature>
<reference evidence="4" key="1">
    <citation type="journal article" date="2014" name="Front. Microbiol.">
        <title>High frequency of phylogenetically diverse reductive dehalogenase-homologous genes in deep subseafloor sedimentary metagenomes.</title>
        <authorList>
            <person name="Kawai M."/>
            <person name="Futagami T."/>
            <person name="Toyoda A."/>
            <person name="Takaki Y."/>
            <person name="Nishi S."/>
            <person name="Hori S."/>
            <person name="Arai W."/>
            <person name="Tsubouchi T."/>
            <person name="Morono Y."/>
            <person name="Uchiyama I."/>
            <person name="Ito T."/>
            <person name="Fujiyama A."/>
            <person name="Inagaki F."/>
            <person name="Takami H."/>
        </authorList>
    </citation>
    <scope>NUCLEOTIDE SEQUENCE</scope>
    <source>
        <strain evidence="4">Expedition CK06-06</strain>
    </source>
</reference>
<evidence type="ECO:0008006" key="5">
    <source>
        <dbReference type="Google" id="ProtNLM"/>
    </source>
</evidence>
<keyword evidence="3" id="KW-0949">S-adenosyl-L-methionine</keyword>
<organism evidence="4">
    <name type="scientific">marine sediment metagenome</name>
    <dbReference type="NCBI Taxonomy" id="412755"/>
    <lineage>
        <taxon>unclassified sequences</taxon>
        <taxon>metagenomes</taxon>
        <taxon>ecological metagenomes</taxon>
    </lineage>
</organism>
<dbReference type="InterPro" id="IPR012327">
    <property type="entry name" value="MeTrfase_D12"/>
</dbReference>
<dbReference type="SUPFAM" id="SSF53335">
    <property type="entry name" value="S-adenosyl-L-methionine-dependent methyltransferases"/>
    <property type="match status" value="1"/>
</dbReference>
<dbReference type="EMBL" id="BARV01020953">
    <property type="protein sequence ID" value="GAI19003.1"/>
    <property type="molecule type" value="Genomic_DNA"/>
</dbReference>
<evidence type="ECO:0000313" key="4">
    <source>
        <dbReference type="EMBL" id="GAI19003.1"/>
    </source>
</evidence>
<keyword evidence="1" id="KW-0489">Methyltransferase</keyword>